<dbReference type="Pfam" id="PF24626">
    <property type="entry name" value="SH3_Tf2-1"/>
    <property type="match status" value="1"/>
</dbReference>
<reference evidence="2" key="1">
    <citation type="submission" date="2013-10" db="EMBL/GenBank/DDBJ databases">
        <title>Genomic analysis of the causative agents of coccidiosis in chickens.</title>
        <authorList>
            <person name="Reid A.J."/>
            <person name="Blake D."/>
            <person name="Billington K."/>
            <person name="Browne H."/>
            <person name="Dunn M."/>
            <person name="Hung S."/>
            <person name="Kawahara F."/>
            <person name="Miranda-Saavedra D."/>
            <person name="Mourier T."/>
            <person name="Nagra H."/>
            <person name="Otto T.D."/>
            <person name="Rawlings N."/>
            <person name="Sanchez A."/>
            <person name="Sanders M."/>
            <person name="Subramaniam C."/>
            <person name="Tay Y."/>
            <person name="Dear P."/>
            <person name="Doerig C."/>
            <person name="Gruber A."/>
            <person name="Parkinson J."/>
            <person name="Shirley M."/>
            <person name="Wan K.L."/>
            <person name="Berriman M."/>
            <person name="Tomley F."/>
            <person name="Pain A."/>
        </authorList>
    </citation>
    <scope>NUCLEOTIDE SEQUENCE [LARGE SCALE GENOMIC DNA]</scope>
    <source>
        <strain evidence="2">Houghton</strain>
    </source>
</reference>
<dbReference type="InterPro" id="IPR036397">
    <property type="entry name" value="RNaseH_sf"/>
</dbReference>
<dbReference type="Proteomes" id="UP000030744">
    <property type="component" value="Unassembled WGS sequence"/>
</dbReference>
<dbReference type="EMBL" id="HG682261">
    <property type="protein sequence ID" value="CDJ30032.1"/>
    <property type="molecule type" value="Genomic_DNA"/>
</dbReference>
<dbReference type="InterPro" id="IPR001584">
    <property type="entry name" value="Integrase_cat-core"/>
</dbReference>
<dbReference type="OrthoDB" id="1723377at2759"/>
<dbReference type="AlphaFoldDB" id="U6K144"/>
<dbReference type="GeneID" id="25380132"/>
<feature type="domain" description="Integrase catalytic" evidence="1">
    <location>
        <begin position="1"/>
        <end position="75"/>
    </location>
</feature>
<organism evidence="2 3">
    <name type="scientific">Eimeria mitis</name>
    <dbReference type="NCBI Taxonomy" id="44415"/>
    <lineage>
        <taxon>Eukaryota</taxon>
        <taxon>Sar</taxon>
        <taxon>Alveolata</taxon>
        <taxon>Apicomplexa</taxon>
        <taxon>Conoidasida</taxon>
        <taxon>Coccidia</taxon>
        <taxon>Eucoccidiorida</taxon>
        <taxon>Eimeriorina</taxon>
        <taxon>Eimeriidae</taxon>
        <taxon>Eimeria</taxon>
    </lineage>
</organism>
<dbReference type="PROSITE" id="PS50994">
    <property type="entry name" value="INTEGRASE"/>
    <property type="match status" value="1"/>
</dbReference>
<dbReference type="InterPro" id="IPR012337">
    <property type="entry name" value="RNaseH-like_sf"/>
</dbReference>
<dbReference type="VEuPathDB" id="ToxoDB:EMH_0054710"/>
<keyword evidence="3" id="KW-1185">Reference proteome</keyword>
<dbReference type="PANTHER" id="PTHR37984">
    <property type="entry name" value="PROTEIN CBG26694"/>
    <property type="match status" value="1"/>
</dbReference>
<reference evidence="2" key="2">
    <citation type="submission" date="2013-10" db="EMBL/GenBank/DDBJ databases">
        <authorList>
            <person name="Aslett M."/>
        </authorList>
    </citation>
    <scope>NUCLEOTIDE SEQUENCE [LARGE SCALE GENOMIC DNA]</scope>
    <source>
        <strain evidence="2">Houghton</strain>
    </source>
</reference>
<dbReference type="RefSeq" id="XP_013352599.1">
    <property type="nucleotide sequence ID" value="XM_013497145.1"/>
</dbReference>
<dbReference type="PANTHER" id="PTHR37984:SF5">
    <property type="entry name" value="PROTEIN NYNRIN-LIKE"/>
    <property type="match status" value="1"/>
</dbReference>
<dbReference type="Gene3D" id="3.30.420.10">
    <property type="entry name" value="Ribonuclease H-like superfamily/Ribonuclease H"/>
    <property type="match status" value="1"/>
</dbReference>
<proteinExistence type="predicted"/>
<sequence length="238" mass="27181">MQRLGIDYNMTTATHPEADGQSECANRTLVQYSRVYTQQNTSNWLDVLACAEWVYNNTVHSSTRCSPASLVYTETPLAEQPLDLAVGSQPRPTVASDFGTQLAAERECMRKAQERQARNYDKRSSEVSFNPGDLVLVALHALRSAQEGEQPKTFATRWVGPFAVRSRVNALAYIIDLPPTWRCHHTINVGFLKQFRESPRFPRTLSTKPQQRPRELPRLEDTEILEVRINARRSHQKR</sequence>
<evidence type="ECO:0000313" key="2">
    <source>
        <dbReference type="EMBL" id="CDJ30032.1"/>
    </source>
</evidence>
<name>U6K144_9EIME</name>
<evidence type="ECO:0000313" key="3">
    <source>
        <dbReference type="Proteomes" id="UP000030744"/>
    </source>
</evidence>
<dbReference type="InterPro" id="IPR056924">
    <property type="entry name" value="SH3_Tf2-1"/>
</dbReference>
<gene>
    <name evidence="2" type="ORF">EMH_0054710</name>
</gene>
<dbReference type="GO" id="GO:0015074">
    <property type="term" value="P:DNA integration"/>
    <property type="evidence" value="ECO:0007669"/>
    <property type="project" value="InterPro"/>
</dbReference>
<protein>
    <recommendedName>
        <fullName evidence="1">Integrase catalytic domain-containing protein</fullName>
    </recommendedName>
</protein>
<accession>U6K144</accession>
<dbReference type="SUPFAM" id="SSF53098">
    <property type="entry name" value="Ribonuclease H-like"/>
    <property type="match status" value="1"/>
</dbReference>
<evidence type="ECO:0000259" key="1">
    <source>
        <dbReference type="PROSITE" id="PS50994"/>
    </source>
</evidence>
<dbReference type="GO" id="GO:0003676">
    <property type="term" value="F:nucleic acid binding"/>
    <property type="evidence" value="ECO:0007669"/>
    <property type="project" value="InterPro"/>
</dbReference>
<dbReference type="InterPro" id="IPR050951">
    <property type="entry name" value="Retrovirus_Pol_polyprotein"/>
</dbReference>